<protein>
    <submittedName>
        <fullName evidence="2">Ankyrin repeat and SOCS box protein 3</fullName>
    </submittedName>
</protein>
<keyword evidence="3" id="KW-1185">Reference proteome</keyword>
<organism evidence="2 3">
    <name type="scientific">Durusdinium trenchii</name>
    <dbReference type="NCBI Taxonomy" id="1381693"/>
    <lineage>
        <taxon>Eukaryota</taxon>
        <taxon>Sar</taxon>
        <taxon>Alveolata</taxon>
        <taxon>Dinophyceae</taxon>
        <taxon>Suessiales</taxon>
        <taxon>Symbiodiniaceae</taxon>
        <taxon>Durusdinium</taxon>
    </lineage>
</organism>
<sequence length="200" mass="22792">MAPAQTLSRQARKRKRQSEAMKTDQVMNLPEDSEEAHEVSQQEVIQTLLPQIRRQLRRLVKTPRPRPPEICRNSEKEELLAWFRFWDSKKEGRLDTSTLQLAVVATFHTALAKTADAATKAAIAQSFCTEMGLRECDHVTEEQFMEKMAPHLVSNLPVAIERNTRSSGFFDPKLSLTLHLRDMKSGAERPLYFETAGEVG</sequence>
<comment type="caution">
    <text evidence="2">The sequence shown here is derived from an EMBL/GenBank/DDBJ whole genome shotgun (WGS) entry which is preliminary data.</text>
</comment>
<accession>A0ABP0ICT5</accession>
<evidence type="ECO:0000256" key="1">
    <source>
        <dbReference type="SAM" id="MobiDB-lite"/>
    </source>
</evidence>
<dbReference type="Proteomes" id="UP001642464">
    <property type="component" value="Unassembled WGS sequence"/>
</dbReference>
<gene>
    <name evidence="2" type="ORF">SCF082_LOCUS5960</name>
</gene>
<proteinExistence type="predicted"/>
<dbReference type="EMBL" id="CAXAMM010003280">
    <property type="protein sequence ID" value="CAK8999199.1"/>
    <property type="molecule type" value="Genomic_DNA"/>
</dbReference>
<evidence type="ECO:0000313" key="3">
    <source>
        <dbReference type="Proteomes" id="UP001642464"/>
    </source>
</evidence>
<name>A0ABP0ICT5_9DINO</name>
<evidence type="ECO:0000313" key="2">
    <source>
        <dbReference type="EMBL" id="CAK8999199.1"/>
    </source>
</evidence>
<feature type="region of interest" description="Disordered" evidence="1">
    <location>
        <begin position="1"/>
        <end position="37"/>
    </location>
</feature>
<reference evidence="2 3" key="1">
    <citation type="submission" date="2024-02" db="EMBL/GenBank/DDBJ databases">
        <authorList>
            <person name="Chen Y."/>
            <person name="Shah S."/>
            <person name="Dougan E. K."/>
            <person name="Thang M."/>
            <person name="Chan C."/>
        </authorList>
    </citation>
    <scope>NUCLEOTIDE SEQUENCE [LARGE SCALE GENOMIC DNA]</scope>
</reference>